<protein>
    <submittedName>
        <fullName evidence="5">Right-handed parallel beta-helix repeat-containing protein</fullName>
    </submittedName>
</protein>
<evidence type="ECO:0000313" key="6">
    <source>
        <dbReference type="Proteomes" id="UP001500037"/>
    </source>
</evidence>
<reference evidence="5 6" key="1">
    <citation type="journal article" date="2019" name="Int. J. Syst. Evol. Microbiol.">
        <title>The Global Catalogue of Microorganisms (GCM) 10K type strain sequencing project: providing services to taxonomists for standard genome sequencing and annotation.</title>
        <authorList>
            <consortium name="The Broad Institute Genomics Platform"/>
            <consortium name="The Broad Institute Genome Sequencing Center for Infectious Disease"/>
            <person name="Wu L."/>
            <person name="Ma J."/>
        </authorList>
    </citation>
    <scope>NUCLEOTIDE SEQUENCE [LARGE SCALE GENOMIC DNA]</scope>
    <source>
        <strain evidence="5 6">JCM 13004</strain>
    </source>
</reference>
<dbReference type="Pfam" id="PF13229">
    <property type="entry name" value="Beta_helix"/>
    <property type="match status" value="2"/>
</dbReference>
<accession>A0ABN2ZBX8</accession>
<dbReference type="SUPFAM" id="SSF51126">
    <property type="entry name" value="Pectin lyase-like"/>
    <property type="match status" value="1"/>
</dbReference>
<organism evidence="5 6">
    <name type="scientific">Kitasatospora nipponensis</name>
    <dbReference type="NCBI Taxonomy" id="258049"/>
    <lineage>
        <taxon>Bacteria</taxon>
        <taxon>Bacillati</taxon>
        <taxon>Actinomycetota</taxon>
        <taxon>Actinomycetes</taxon>
        <taxon>Kitasatosporales</taxon>
        <taxon>Streptomycetaceae</taxon>
        <taxon>Kitasatospora</taxon>
    </lineage>
</organism>
<dbReference type="RefSeq" id="WP_344444817.1">
    <property type="nucleotide sequence ID" value="NZ_BAAALF010000130.1"/>
</dbReference>
<dbReference type="InterPro" id="IPR012334">
    <property type="entry name" value="Pectin_lyas_fold"/>
</dbReference>
<name>A0ABN2ZBX8_9ACTN</name>
<feature type="compositionally biased region" description="Polar residues" evidence="2">
    <location>
        <begin position="374"/>
        <end position="385"/>
    </location>
</feature>
<feature type="region of interest" description="Disordered" evidence="2">
    <location>
        <begin position="1"/>
        <end position="20"/>
    </location>
</feature>
<dbReference type="PANTHER" id="PTHR22990:SF15">
    <property type="entry name" value="F-BOX ONLY PROTEIN 10"/>
    <property type="match status" value="1"/>
</dbReference>
<keyword evidence="1" id="KW-0677">Repeat</keyword>
<dbReference type="EMBL" id="BAAALF010000130">
    <property type="protein sequence ID" value="GAA1258773.1"/>
    <property type="molecule type" value="Genomic_DNA"/>
</dbReference>
<dbReference type="SMART" id="SM00710">
    <property type="entry name" value="PbH1"/>
    <property type="match status" value="7"/>
</dbReference>
<evidence type="ECO:0000256" key="3">
    <source>
        <dbReference type="SAM" id="SignalP"/>
    </source>
</evidence>
<dbReference type="Proteomes" id="UP001500037">
    <property type="component" value="Unassembled WGS sequence"/>
</dbReference>
<dbReference type="InterPro" id="IPR011050">
    <property type="entry name" value="Pectin_lyase_fold/virulence"/>
</dbReference>
<dbReference type="InterPro" id="IPR006626">
    <property type="entry name" value="PbH1"/>
</dbReference>
<sequence length="392" mass="39689">MSVRTSAGPAAGPLARPSAGPARTLAGAAAALLLGLTVTAPAHADVGAGTHAAARVGAVHLVGPGESIQQAVDRAAPGDTVLIPPGTYHGSVQISVPGLTLRGLGPQTVISGQGTSSPQTADAAAAPDSAAAACAQAGHGICVTGTAGHRLADVTIEALTVSGFAKNGISATETDRMTVRQVLVRDNGQEGISQERSTRGRFQGNEALRNGEAGIFLANFVDVDGGATDTDGALVADNHLADNRIGVVLRRLRNLSVERNDITGNCTGVFVVGDENVPRGGDLDVRLNRVNANNRYCPSNGKLPFLQGSGIVLTGVEQTRVTGNEVVGNTGAAPMSGGIVLFRSFVGGPSTDNTISRNVLRDNGPADLADRDTGSNTFAGNQCRTSEPAGRC</sequence>
<feature type="domain" description="Right handed beta helix" evidence="4">
    <location>
        <begin position="137"/>
        <end position="219"/>
    </location>
</feature>
<feature type="region of interest" description="Disordered" evidence="2">
    <location>
        <begin position="370"/>
        <end position="392"/>
    </location>
</feature>
<evidence type="ECO:0000256" key="1">
    <source>
        <dbReference type="ARBA" id="ARBA00022737"/>
    </source>
</evidence>
<dbReference type="Gene3D" id="2.160.20.10">
    <property type="entry name" value="Single-stranded right-handed beta-helix, Pectin lyase-like"/>
    <property type="match status" value="1"/>
</dbReference>
<evidence type="ECO:0000259" key="4">
    <source>
        <dbReference type="Pfam" id="PF13229"/>
    </source>
</evidence>
<feature type="signal peptide" evidence="3">
    <location>
        <begin position="1"/>
        <end position="44"/>
    </location>
</feature>
<feature type="chain" id="PRO_5047316765" evidence="3">
    <location>
        <begin position="45"/>
        <end position="392"/>
    </location>
</feature>
<dbReference type="PANTHER" id="PTHR22990">
    <property type="entry name" value="F-BOX ONLY PROTEIN"/>
    <property type="match status" value="1"/>
</dbReference>
<gene>
    <name evidence="5" type="ORF">GCM10009665_56160</name>
</gene>
<dbReference type="InterPro" id="IPR051550">
    <property type="entry name" value="SCF-Subunits/Alg-Epimerases"/>
</dbReference>
<keyword evidence="3" id="KW-0732">Signal</keyword>
<proteinExistence type="predicted"/>
<dbReference type="InterPro" id="IPR039448">
    <property type="entry name" value="Beta_helix"/>
</dbReference>
<feature type="domain" description="Right handed beta helix" evidence="4">
    <location>
        <begin position="231"/>
        <end position="332"/>
    </location>
</feature>
<evidence type="ECO:0000256" key="2">
    <source>
        <dbReference type="SAM" id="MobiDB-lite"/>
    </source>
</evidence>
<keyword evidence="6" id="KW-1185">Reference proteome</keyword>
<comment type="caution">
    <text evidence="5">The sequence shown here is derived from an EMBL/GenBank/DDBJ whole genome shotgun (WGS) entry which is preliminary data.</text>
</comment>
<evidence type="ECO:0000313" key="5">
    <source>
        <dbReference type="EMBL" id="GAA1258773.1"/>
    </source>
</evidence>